<evidence type="ECO:0000313" key="1">
    <source>
        <dbReference type="EMBL" id="ESA11728.1"/>
    </source>
</evidence>
<proteinExistence type="predicted"/>
<reference evidence="1" key="1">
    <citation type="submission" date="2013-07" db="EMBL/GenBank/DDBJ databases">
        <title>The genome of an arbuscular mycorrhizal fungus provides insights into the evolution of the oldest plant symbiosis.</title>
        <authorList>
            <consortium name="DOE Joint Genome Institute"/>
            <person name="Tisserant E."/>
            <person name="Malbreil M."/>
            <person name="Kuo A."/>
            <person name="Kohler A."/>
            <person name="Symeonidi A."/>
            <person name="Balestrini R."/>
            <person name="Charron P."/>
            <person name="Duensing N."/>
            <person name="Frei-dit-Frey N."/>
            <person name="Gianinazzi-Pearson V."/>
            <person name="Gilbert B."/>
            <person name="Handa Y."/>
            <person name="Hijri M."/>
            <person name="Kaul R."/>
            <person name="Kawaguchi M."/>
            <person name="Krajinski F."/>
            <person name="Lammers P."/>
            <person name="Lapierre D."/>
            <person name="Masclaux F.G."/>
            <person name="Murat C."/>
            <person name="Morin E."/>
            <person name="Ndikumana S."/>
            <person name="Pagni M."/>
            <person name="Petitpierre D."/>
            <person name="Requena N."/>
            <person name="Rosikiewicz P."/>
            <person name="Riley R."/>
            <person name="Saito K."/>
            <person name="San Clemente H."/>
            <person name="Shapiro H."/>
            <person name="van Tuinen D."/>
            <person name="Becard G."/>
            <person name="Bonfante P."/>
            <person name="Paszkowski U."/>
            <person name="Shachar-Hill Y."/>
            <person name="Young J.P."/>
            <person name="Sanders I.R."/>
            <person name="Henrissat B."/>
            <person name="Rensing S.A."/>
            <person name="Grigoriev I.V."/>
            <person name="Corradi N."/>
            <person name="Roux C."/>
            <person name="Martin F."/>
        </authorList>
    </citation>
    <scope>NUCLEOTIDE SEQUENCE</scope>
    <source>
        <strain evidence="1">DAOM 197198</strain>
    </source>
</reference>
<accession>U9TZF9</accession>
<dbReference type="AlphaFoldDB" id="U9TZF9"/>
<sequence length="57" mass="6653">MPALTYCDDTIEPFKDRSVKKCYYIHYVWLPSYLAGRMKSIPSKSRPHSSNTSLKLK</sequence>
<dbReference type="HOGENOM" id="CLU_2997595_0_0_1"/>
<name>U9TZF9_RHIID</name>
<organism evidence="1">
    <name type="scientific">Rhizophagus irregularis (strain DAOM 181602 / DAOM 197198 / MUCL 43194)</name>
    <name type="common">Arbuscular mycorrhizal fungus</name>
    <name type="synonym">Glomus intraradices</name>
    <dbReference type="NCBI Taxonomy" id="747089"/>
    <lineage>
        <taxon>Eukaryota</taxon>
        <taxon>Fungi</taxon>
        <taxon>Fungi incertae sedis</taxon>
        <taxon>Mucoromycota</taxon>
        <taxon>Glomeromycotina</taxon>
        <taxon>Glomeromycetes</taxon>
        <taxon>Glomerales</taxon>
        <taxon>Glomeraceae</taxon>
        <taxon>Rhizophagus</taxon>
    </lineage>
</organism>
<dbReference type="EMBL" id="KI285691">
    <property type="protein sequence ID" value="ESA11728.1"/>
    <property type="molecule type" value="Genomic_DNA"/>
</dbReference>
<gene>
    <name evidence="1" type="ORF">GLOINDRAFT_27956</name>
</gene>
<protein>
    <submittedName>
        <fullName evidence="1">Uncharacterized protein</fullName>
    </submittedName>
</protein>